<dbReference type="InterPro" id="IPR058396">
    <property type="entry name" value="DUF8083"/>
</dbReference>
<evidence type="ECO:0000313" key="2">
    <source>
        <dbReference type="EMBL" id="GIH43769.1"/>
    </source>
</evidence>
<protein>
    <recommendedName>
        <fullName evidence="1">DUF8083 domain-containing protein</fullName>
    </recommendedName>
</protein>
<dbReference type="Proteomes" id="UP000603904">
    <property type="component" value="Unassembled WGS sequence"/>
</dbReference>
<proteinExistence type="predicted"/>
<feature type="domain" description="DUF8083" evidence="1">
    <location>
        <begin position="17"/>
        <end position="298"/>
    </location>
</feature>
<keyword evidence="3" id="KW-1185">Reference proteome</keyword>
<gene>
    <name evidence="2" type="ORF">Mco01_67690</name>
</gene>
<organism evidence="2 3">
    <name type="scientific">Microbispora corallina</name>
    <dbReference type="NCBI Taxonomy" id="83302"/>
    <lineage>
        <taxon>Bacteria</taxon>
        <taxon>Bacillati</taxon>
        <taxon>Actinomycetota</taxon>
        <taxon>Actinomycetes</taxon>
        <taxon>Streptosporangiales</taxon>
        <taxon>Streptosporangiaceae</taxon>
        <taxon>Microbispora</taxon>
    </lineage>
</organism>
<sequence length="301" mass="34320">MLHRVAAAWHDSGVLPYAAYLRVYEPLTAFTPQDRARWARYAESRDRPRRAGALEVEHGESVRRLLSVPPLPAPERESPNAYLRRVEDTLYVCPWQSRLRSWLAFTTFRGSVPAKLAHRFVPQAIAEQTADDFDRFKRGEPSLRTHIRTSTWQVPTSWFVPFDSAERWLVLGAEESPEHAAPTTTAPPRNMLYVTSMAQARRRVARALVVIRRHVGQVSTLGEVEEVGRWLEEFHPHSLVELDYGGLVHLMDDQTLQGDQSVAEVSTALASLDKGQEELAFAMYQRVILRWRSVKALETAN</sequence>
<reference evidence="2 3" key="1">
    <citation type="submission" date="2021-01" db="EMBL/GenBank/DDBJ databases">
        <title>Whole genome shotgun sequence of Microbispora corallina NBRC 16416.</title>
        <authorList>
            <person name="Komaki H."/>
            <person name="Tamura T."/>
        </authorList>
    </citation>
    <scope>NUCLEOTIDE SEQUENCE [LARGE SCALE GENOMIC DNA]</scope>
    <source>
        <strain evidence="2 3">NBRC 16416</strain>
    </source>
</reference>
<dbReference type="Pfam" id="PF26312">
    <property type="entry name" value="DUF8083"/>
    <property type="match status" value="1"/>
</dbReference>
<comment type="caution">
    <text evidence="2">The sequence shown here is derived from an EMBL/GenBank/DDBJ whole genome shotgun (WGS) entry which is preliminary data.</text>
</comment>
<name>A0ABQ4G9L6_9ACTN</name>
<evidence type="ECO:0000259" key="1">
    <source>
        <dbReference type="Pfam" id="PF26312"/>
    </source>
</evidence>
<accession>A0ABQ4G9L6</accession>
<dbReference type="EMBL" id="BOOC01000044">
    <property type="protein sequence ID" value="GIH43769.1"/>
    <property type="molecule type" value="Genomic_DNA"/>
</dbReference>
<evidence type="ECO:0000313" key="3">
    <source>
        <dbReference type="Proteomes" id="UP000603904"/>
    </source>
</evidence>